<dbReference type="GO" id="GO:0005524">
    <property type="term" value="F:ATP binding"/>
    <property type="evidence" value="ECO:0007669"/>
    <property type="project" value="UniProtKB-KW"/>
</dbReference>
<keyword evidence="1" id="KW-0067">ATP-binding</keyword>
<keyword evidence="1" id="KW-0227">DNA damage</keyword>
<keyword evidence="1" id="KW-0347">Helicase</keyword>
<dbReference type="EC" id="5.6.2.3" evidence="1"/>
<keyword evidence="1" id="KW-0547">Nucleotide-binding</keyword>
<evidence type="ECO:0000313" key="4">
    <source>
        <dbReference type="Proteomes" id="UP000054279"/>
    </source>
</evidence>
<dbReference type="PANTHER" id="PTHR47642">
    <property type="entry name" value="ATP-DEPENDENT DNA HELICASE"/>
    <property type="match status" value="1"/>
</dbReference>
<feature type="non-terminal residue" evidence="3">
    <location>
        <position position="1"/>
    </location>
</feature>
<evidence type="ECO:0000259" key="2">
    <source>
        <dbReference type="Pfam" id="PF05970"/>
    </source>
</evidence>
<dbReference type="Pfam" id="PF05970">
    <property type="entry name" value="PIF1"/>
    <property type="match status" value="1"/>
</dbReference>
<organism evidence="3 4">
    <name type="scientific">Sphaerobolus stellatus (strain SS14)</name>
    <dbReference type="NCBI Taxonomy" id="990650"/>
    <lineage>
        <taxon>Eukaryota</taxon>
        <taxon>Fungi</taxon>
        <taxon>Dikarya</taxon>
        <taxon>Basidiomycota</taxon>
        <taxon>Agaricomycotina</taxon>
        <taxon>Agaricomycetes</taxon>
        <taxon>Phallomycetidae</taxon>
        <taxon>Geastrales</taxon>
        <taxon>Sphaerobolaceae</taxon>
        <taxon>Sphaerobolus</taxon>
    </lineage>
</organism>
<proteinExistence type="inferred from homology"/>
<dbReference type="OrthoDB" id="432234at2759"/>
<dbReference type="InterPro" id="IPR051055">
    <property type="entry name" value="PIF1_helicase"/>
</dbReference>
<dbReference type="GO" id="GO:0016887">
    <property type="term" value="F:ATP hydrolysis activity"/>
    <property type="evidence" value="ECO:0007669"/>
    <property type="project" value="RHEA"/>
</dbReference>
<dbReference type="InterPro" id="IPR010285">
    <property type="entry name" value="DNA_helicase_pif1-like_DEAD"/>
</dbReference>
<comment type="cofactor">
    <cofactor evidence="1">
        <name>Mg(2+)</name>
        <dbReference type="ChEBI" id="CHEBI:18420"/>
    </cofactor>
</comment>
<dbReference type="GO" id="GO:0000723">
    <property type="term" value="P:telomere maintenance"/>
    <property type="evidence" value="ECO:0007669"/>
    <property type="project" value="InterPro"/>
</dbReference>
<dbReference type="HOGENOM" id="CLU_992315_0_0_1"/>
<comment type="similarity">
    <text evidence="1">Belongs to the helicase family.</text>
</comment>
<feature type="domain" description="DNA helicase Pif1-like DEAD-box helicase" evidence="2">
    <location>
        <begin position="188"/>
        <end position="264"/>
    </location>
</feature>
<protein>
    <recommendedName>
        <fullName evidence="1">ATP-dependent DNA helicase</fullName>
        <ecNumber evidence="1">5.6.2.3</ecNumber>
    </recommendedName>
</protein>
<dbReference type="GO" id="GO:0006310">
    <property type="term" value="P:DNA recombination"/>
    <property type="evidence" value="ECO:0007669"/>
    <property type="project" value="UniProtKB-KW"/>
</dbReference>
<dbReference type="AlphaFoldDB" id="A0A0C9U4P1"/>
<keyword evidence="1" id="KW-0378">Hydrolase</keyword>
<reference evidence="3 4" key="1">
    <citation type="submission" date="2014-06" db="EMBL/GenBank/DDBJ databases">
        <title>Evolutionary Origins and Diversification of the Mycorrhizal Mutualists.</title>
        <authorList>
            <consortium name="DOE Joint Genome Institute"/>
            <consortium name="Mycorrhizal Genomics Consortium"/>
            <person name="Kohler A."/>
            <person name="Kuo A."/>
            <person name="Nagy L.G."/>
            <person name="Floudas D."/>
            <person name="Copeland A."/>
            <person name="Barry K.W."/>
            <person name="Cichocki N."/>
            <person name="Veneault-Fourrey C."/>
            <person name="LaButti K."/>
            <person name="Lindquist E.A."/>
            <person name="Lipzen A."/>
            <person name="Lundell T."/>
            <person name="Morin E."/>
            <person name="Murat C."/>
            <person name="Riley R."/>
            <person name="Ohm R."/>
            <person name="Sun H."/>
            <person name="Tunlid A."/>
            <person name="Henrissat B."/>
            <person name="Grigoriev I.V."/>
            <person name="Hibbett D.S."/>
            <person name="Martin F."/>
        </authorList>
    </citation>
    <scope>NUCLEOTIDE SEQUENCE [LARGE SCALE GENOMIC DNA]</scope>
    <source>
        <strain evidence="3 4">SS14</strain>
    </source>
</reference>
<dbReference type="GO" id="GO:0043139">
    <property type="term" value="F:5'-3' DNA helicase activity"/>
    <property type="evidence" value="ECO:0007669"/>
    <property type="project" value="UniProtKB-EC"/>
</dbReference>
<comment type="catalytic activity">
    <reaction evidence="1">
        <text>ATP + H2O = ADP + phosphate + H(+)</text>
        <dbReference type="Rhea" id="RHEA:13065"/>
        <dbReference type="ChEBI" id="CHEBI:15377"/>
        <dbReference type="ChEBI" id="CHEBI:15378"/>
        <dbReference type="ChEBI" id="CHEBI:30616"/>
        <dbReference type="ChEBI" id="CHEBI:43474"/>
        <dbReference type="ChEBI" id="CHEBI:456216"/>
        <dbReference type="EC" id="5.6.2.3"/>
    </reaction>
</comment>
<keyword evidence="1" id="KW-0234">DNA repair</keyword>
<name>A0A0C9U4P1_SPHS4</name>
<dbReference type="EMBL" id="KN837165">
    <property type="protein sequence ID" value="KIJ37893.1"/>
    <property type="molecule type" value="Genomic_DNA"/>
</dbReference>
<keyword evidence="4" id="KW-1185">Reference proteome</keyword>
<keyword evidence="1" id="KW-0233">DNA recombination</keyword>
<evidence type="ECO:0000313" key="3">
    <source>
        <dbReference type="EMBL" id="KIJ37893.1"/>
    </source>
</evidence>
<dbReference type="GO" id="GO:0006281">
    <property type="term" value="P:DNA repair"/>
    <property type="evidence" value="ECO:0007669"/>
    <property type="project" value="UniProtKB-KW"/>
</dbReference>
<dbReference type="Gene3D" id="3.40.50.300">
    <property type="entry name" value="P-loop containing nucleotide triphosphate hydrolases"/>
    <property type="match status" value="1"/>
</dbReference>
<evidence type="ECO:0000256" key="1">
    <source>
        <dbReference type="RuleBase" id="RU363044"/>
    </source>
</evidence>
<sequence>HECYDALDDFHTQRQQLETYPTNDDQLLKEIDSSWFGLDEEINDQDQLNIDAAREEYERPNGTAFKRLDEMLRTEICLREAGWGATITTIDNKVFENILTPEQTVGSSQEWEKLLESQKVTQPKVNDDCVKSHQGKYNLMGQENYRDNDGDVTIIDHSKPDNSILSDQAQKITNANNVTSTIIEEFHLNAEQERAFRLIANHILSSSRSQLKMYIGGMAGTGKSQVVRAVQALFGRIGKSEMLKLTAPTGSAAVVIGGTTYHSLLCFREREEDRHTDIALS</sequence>
<dbReference type="InterPro" id="IPR027417">
    <property type="entry name" value="P-loop_NTPase"/>
</dbReference>
<accession>A0A0C9U4P1</accession>
<dbReference type="Proteomes" id="UP000054279">
    <property type="component" value="Unassembled WGS sequence"/>
</dbReference>
<dbReference type="SUPFAM" id="SSF52540">
    <property type="entry name" value="P-loop containing nucleoside triphosphate hydrolases"/>
    <property type="match status" value="1"/>
</dbReference>
<gene>
    <name evidence="3" type="ORF">M422DRAFT_259506</name>
</gene>